<protein>
    <submittedName>
        <fullName evidence="2">Uncharacterized protein</fullName>
    </submittedName>
</protein>
<dbReference type="EMBL" id="JBHTKI010000003">
    <property type="protein sequence ID" value="MFD1030155.1"/>
    <property type="molecule type" value="Genomic_DNA"/>
</dbReference>
<dbReference type="Proteomes" id="UP001597109">
    <property type="component" value="Unassembled WGS sequence"/>
</dbReference>
<accession>A0ABW3L7U9</accession>
<organism evidence="2 3">
    <name type="scientific">Metaplanococcus flavidus</name>
    <dbReference type="NCBI Taxonomy" id="569883"/>
    <lineage>
        <taxon>Bacteria</taxon>
        <taxon>Bacillati</taxon>
        <taxon>Bacillota</taxon>
        <taxon>Bacilli</taxon>
        <taxon>Bacillales</taxon>
        <taxon>Caryophanaceae</taxon>
        <taxon>Metaplanococcus</taxon>
    </lineage>
</organism>
<reference evidence="3" key="1">
    <citation type="journal article" date="2019" name="Int. J. Syst. Evol. Microbiol.">
        <title>The Global Catalogue of Microorganisms (GCM) 10K type strain sequencing project: providing services to taxonomists for standard genome sequencing and annotation.</title>
        <authorList>
            <consortium name="The Broad Institute Genomics Platform"/>
            <consortium name="The Broad Institute Genome Sequencing Center for Infectious Disease"/>
            <person name="Wu L."/>
            <person name="Ma J."/>
        </authorList>
    </citation>
    <scope>NUCLEOTIDE SEQUENCE [LARGE SCALE GENOMIC DNA]</scope>
    <source>
        <strain evidence="3">CCUG 56756</strain>
    </source>
</reference>
<feature type="transmembrane region" description="Helical" evidence="1">
    <location>
        <begin position="107"/>
        <end position="127"/>
    </location>
</feature>
<dbReference type="RefSeq" id="WP_144840407.1">
    <property type="nucleotide sequence ID" value="NZ_JBHTKI010000003.1"/>
</dbReference>
<comment type="caution">
    <text evidence="2">The sequence shown here is derived from an EMBL/GenBank/DDBJ whole genome shotgun (WGS) entry which is preliminary data.</text>
</comment>
<feature type="transmembrane region" description="Helical" evidence="1">
    <location>
        <begin position="7"/>
        <end position="28"/>
    </location>
</feature>
<evidence type="ECO:0000256" key="1">
    <source>
        <dbReference type="SAM" id="Phobius"/>
    </source>
</evidence>
<keyword evidence="1" id="KW-0812">Transmembrane</keyword>
<gene>
    <name evidence="2" type="ORF">ACFQ1X_01715</name>
</gene>
<keyword evidence="1" id="KW-1133">Transmembrane helix</keyword>
<proteinExistence type="predicted"/>
<evidence type="ECO:0000313" key="3">
    <source>
        <dbReference type="Proteomes" id="UP001597109"/>
    </source>
</evidence>
<keyword evidence="3" id="KW-1185">Reference proteome</keyword>
<keyword evidence="1" id="KW-0472">Membrane</keyword>
<feature type="transmembrane region" description="Helical" evidence="1">
    <location>
        <begin position="48"/>
        <end position="71"/>
    </location>
</feature>
<evidence type="ECO:0000313" key="2">
    <source>
        <dbReference type="EMBL" id="MFD1030155.1"/>
    </source>
</evidence>
<feature type="transmembrane region" description="Helical" evidence="1">
    <location>
        <begin position="78"/>
        <end position="101"/>
    </location>
</feature>
<sequence length="129" mass="14119">MLFRNIVSSYTLLLSLGAFYYGSLMLSGDGIFADFPPEWVGVMPFNSWMSLALFGMIVFGLGNAGAAIYGFMKKDQKLFVLVIFLGALCFLCAALPIILLGEWYLPLIQLFLASALQMALGFIGLIAKK</sequence>
<name>A0ABW3L7U9_9BACL</name>